<evidence type="ECO:0000313" key="4">
    <source>
        <dbReference type="EMBL" id="TPG40119.1"/>
    </source>
</evidence>
<accession>A0A502ETH1</accession>
<keyword evidence="1 4" id="KW-0808">Transferase</keyword>
<dbReference type="EMBL" id="RCZH01000007">
    <property type="protein sequence ID" value="TPG40119.1"/>
    <property type="molecule type" value="Genomic_DNA"/>
</dbReference>
<dbReference type="Proteomes" id="UP000319700">
    <property type="component" value="Unassembled WGS sequence"/>
</dbReference>
<reference evidence="4 5" key="1">
    <citation type="journal article" date="2019" name="Environ. Microbiol.">
        <title>Species interactions and distinct microbial communities in high Arctic permafrost affected cryosols are associated with the CH4 and CO2 gas fluxes.</title>
        <authorList>
            <person name="Altshuler I."/>
            <person name="Hamel J."/>
            <person name="Turney S."/>
            <person name="Magnuson E."/>
            <person name="Levesque R."/>
            <person name="Greer C."/>
            <person name="Whyte L.G."/>
        </authorList>
    </citation>
    <scope>NUCLEOTIDE SEQUENCE [LARGE SCALE GENOMIC DNA]</scope>
    <source>
        <strain evidence="4 5">42</strain>
    </source>
</reference>
<dbReference type="InterPro" id="IPR027791">
    <property type="entry name" value="Galactosyl_T_C"/>
</dbReference>
<dbReference type="AlphaFoldDB" id="A0A502ETH1"/>
<dbReference type="SUPFAM" id="SSF53448">
    <property type="entry name" value="Nucleotide-diphospho-sugar transferases"/>
    <property type="match status" value="1"/>
</dbReference>
<proteinExistence type="predicted"/>
<sequence>MLTILYPYRNRETERVKRSLDSLMEQTNPDFKVIFVDYGSNISSASEIKKLVSSYPFARYIYNFSELQPWSRAKAINIGLRNVTTDYVFTADVDMIFSLNFIAKLQELKNPLKAYYFKVGFLNEKESRTIKPFDNYTIDSSSGVGAQGLSLFSIEEISKINGYDEFLHFWGAEDIDIHNRLDRIDVESVFYNTEILMLHQWHKSYRREETDILAKDLQLTNVVQINHKHLLFNNENGKAAVNNEDWGNGFSASDFQELKQDQTQKILLNKVDVITHFLFYELPNFKNGIINVCFVKDDFQESLKYKIKKLLGKKVPKYYSLKEINDMILLHIISFYHTSPYSYEVSDDLKKITFKIKK</sequence>
<evidence type="ECO:0000259" key="3">
    <source>
        <dbReference type="Pfam" id="PF02709"/>
    </source>
</evidence>
<dbReference type="CDD" id="cd00761">
    <property type="entry name" value="Glyco_tranf_GTA_type"/>
    <property type="match status" value="1"/>
</dbReference>
<evidence type="ECO:0000313" key="5">
    <source>
        <dbReference type="Proteomes" id="UP000319700"/>
    </source>
</evidence>
<feature type="domain" description="Glycosyltransferase 2-like" evidence="2">
    <location>
        <begin position="4"/>
        <end position="108"/>
    </location>
</feature>
<dbReference type="Gene3D" id="3.90.550.10">
    <property type="entry name" value="Spore Coat Polysaccharide Biosynthesis Protein SpsA, Chain A"/>
    <property type="match status" value="1"/>
</dbReference>
<dbReference type="InterPro" id="IPR001173">
    <property type="entry name" value="Glyco_trans_2-like"/>
</dbReference>
<dbReference type="Pfam" id="PF02709">
    <property type="entry name" value="Glyco_transf_7C"/>
    <property type="match status" value="1"/>
</dbReference>
<evidence type="ECO:0000256" key="1">
    <source>
        <dbReference type="ARBA" id="ARBA00022679"/>
    </source>
</evidence>
<dbReference type="RefSeq" id="WP_140507399.1">
    <property type="nucleotide sequence ID" value="NZ_RCZH01000007.1"/>
</dbReference>
<keyword evidence="5" id="KW-1185">Reference proteome</keyword>
<organism evidence="4 5">
    <name type="scientific">Flavobacterium pectinovorum</name>
    <dbReference type="NCBI Taxonomy" id="29533"/>
    <lineage>
        <taxon>Bacteria</taxon>
        <taxon>Pseudomonadati</taxon>
        <taxon>Bacteroidota</taxon>
        <taxon>Flavobacteriia</taxon>
        <taxon>Flavobacteriales</taxon>
        <taxon>Flavobacteriaceae</taxon>
        <taxon>Flavobacterium</taxon>
    </lineage>
</organism>
<name>A0A502ETH1_9FLAO</name>
<comment type="caution">
    <text evidence="4">The sequence shown here is derived from an EMBL/GenBank/DDBJ whole genome shotgun (WGS) entry which is preliminary data.</text>
</comment>
<feature type="domain" description="Galactosyltransferase C-terminal" evidence="3">
    <location>
        <begin position="136"/>
        <end position="193"/>
    </location>
</feature>
<dbReference type="GO" id="GO:0016740">
    <property type="term" value="F:transferase activity"/>
    <property type="evidence" value="ECO:0007669"/>
    <property type="project" value="UniProtKB-KW"/>
</dbReference>
<protein>
    <submittedName>
        <fullName evidence="4">Glycosyltransferase</fullName>
    </submittedName>
</protein>
<dbReference type="OrthoDB" id="6717394at2"/>
<dbReference type="InterPro" id="IPR029044">
    <property type="entry name" value="Nucleotide-diphossugar_trans"/>
</dbReference>
<evidence type="ECO:0000259" key="2">
    <source>
        <dbReference type="Pfam" id="PF00535"/>
    </source>
</evidence>
<gene>
    <name evidence="4" type="ORF">EAH81_12530</name>
</gene>
<dbReference type="Pfam" id="PF00535">
    <property type="entry name" value="Glycos_transf_2"/>
    <property type="match status" value="1"/>
</dbReference>